<keyword evidence="2" id="KW-1185">Reference proteome</keyword>
<gene>
    <name evidence="1" type="ORF">SAMN04489747_2494</name>
</gene>
<dbReference type="OrthoDB" id="3468707at2"/>
<evidence type="ECO:0000313" key="1">
    <source>
        <dbReference type="EMBL" id="SDE09410.1"/>
    </source>
</evidence>
<organism evidence="1 2">
    <name type="scientific">Auraticoccus monumenti</name>
    <dbReference type="NCBI Taxonomy" id="675864"/>
    <lineage>
        <taxon>Bacteria</taxon>
        <taxon>Bacillati</taxon>
        <taxon>Actinomycetota</taxon>
        <taxon>Actinomycetes</taxon>
        <taxon>Propionibacteriales</taxon>
        <taxon>Propionibacteriaceae</taxon>
        <taxon>Auraticoccus</taxon>
    </lineage>
</organism>
<accession>A0A1G7A3Q0</accession>
<dbReference type="AlphaFoldDB" id="A0A1G7A3Q0"/>
<dbReference type="Proteomes" id="UP000198546">
    <property type="component" value="Chromosome i"/>
</dbReference>
<proteinExistence type="predicted"/>
<dbReference type="EMBL" id="LT629688">
    <property type="protein sequence ID" value="SDE09410.1"/>
    <property type="molecule type" value="Genomic_DNA"/>
</dbReference>
<name>A0A1G7A3Q0_9ACTN</name>
<sequence length="408" mass="43344">MSGRPTLPPTLAAARGALAPLVLGVVPERIRSRALQGTDRDDLALVTRGPFGTLLGAGLQVGSEVVTVTAGLAREWGVEATAVLTAAFEDSRSVLGRTRLELVQPGTYRSVDPELPAWLLHTDLVADRVVVPGERLLLVPTADCALLTGTGDWDGLRTVAELASRELRDHPQHAVSREPLVWRHGGWQQADWPSGREAAAVDRARAEAFARARGDLVDDYSRACEMVRPSARAGDLPLRRYREGRPVATAELDGWFQLAALLGDVGIAAEVRATARAAEDVRLGQGVGGLAGAAPSHAPEQLLATLLDRRGVTVIVDRGSHPAAVAAEVSDSPTAQAAGVRIELDPDLRGAVEIAEAVSVQLRPAGWSTAALGDLDSSVRLVHYPSWRADQVRAALDLIGDPMLLTWF</sequence>
<protein>
    <submittedName>
        <fullName evidence="1">Uncharacterized protein</fullName>
    </submittedName>
</protein>
<evidence type="ECO:0000313" key="2">
    <source>
        <dbReference type="Proteomes" id="UP000198546"/>
    </source>
</evidence>
<reference evidence="1 2" key="1">
    <citation type="submission" date="2016-10" db="EMBL/GenBank/DDBJ databases">
        <authorList>
            <person name="de Groot N.N."/>
        </authorList>
    </citation>
    <scope>NUCLEOTIDE SEQUENCE [LARGE SCALE GENOMIC DNA]</scope>
    <source>
        <strain evidence="1 2">MON 2.2</strain>
    </source>
</reference>
<dbReference type="RefSeq" id="WP_090594015.1">
    <property type="nucleotide sequence ID" value="NZ_LT629688.1"/>
</dbReference>